<evidence type="ECO:0000259" key="1">
    <source>
        <dbReference type="SMART" id="SM01321"/>
    </source>
</evidence>
<accession>A0A1D2QNT9</accession>
<dbReference type="GO" id="GO:0003677">
    <property type="term" value="F:DNA binding"/>
    <property type="evidence" value="ECO:0007669"/>
    <property type="project" value="InterPro"/>
</dbReference>
<protein>
    <submittedName>
        <fullName evidence="2">Transposase</fullName>
    </submittedName>
</protein>
<dbReference type="Gene3D" id="3.30.70.1290">
    <property type="entry name" value="Transposase IS200-like"/>
    <property type="match status" value="1"/>
</dbReference>
<name>A0A1D2QNT9_9GAMM</name>
<dbReference type="SUPFAM" id="SSF143422">
    <property type="entry name" value="Transposase IS200-like"/>
    <property type="match status" value="1"/>
</dbReference>
<dbReference type="InterPro" id="IPR002686">
    <property type="entry name" value="Transposase_17"/>
</dbReference>
<reference evidence="2 3" key="1">
    <citation type="journal article" date="2016" name="Appl. Environ. Microbiol.">
        <title>Lack of Overt Genome Reduction in the Bryostatin-Producing Bryozoan Symbiont "Candidatus Endobugula sertula".</title>
        <authorList>
            <person name="Miller I.J."/>
            <person name="Vanee N."/>
            <person name="Fong S.S."/>
            <person name="Lim-Fong G.E."/>
            <person name="Kwan J.C."/>
        </authorList>
    </citation>
    <scope>NUCLEOTIDE SEQUENCE [LARGE SCALE GENOMIC DNA]</scope>
    <source>
        <strain evidence="2">AB1-4</strain>
    </source>
</reference>
<dbReference type="GO" id="GO:0006313">
    <property type="term" value="P:DNA transposition"/>
    <property type="evidence" value="ECO:0007669"/>
    <property type="project" value="InterPro"/>
</dbReference>
<dbReference type="Proteomes" id="UP000242502">
    <property type="component" value="Unassembled WGS sequence"/>
</dbReference>
<evidence type="ECO:0000313" key="2">
    <source>
        <dbReference type="EMBL" id="ODS23232.1"/>
    </source>
</evidence>
<evidence type="ECO:0000313" key="3">
    <source>
        <dbReference type="Proteomes" id="UP000242502"/>
    </source>
</evidence>
<dbReference type="STRING" id="62101.AB835_10060"/>
<proteinExistence type="predicted"/>
<gene>
    <name evidence="2" type="ORF">AB835_10060</name>
</gene>
<dbReference type="EMBL" id="MDLC01000035">
    <property type="protein sequence ID" value="ODS23232.1"/>
    <property type="molecule type" value="Genomic_DNA"/>
</dbReference>
<feature type="domain" description="Transposase IS200-like" evidence="1">
    <location>
        <begin position="9"/>
        <end position="124"/>
    </location>
</feature>
<dbReference type="InterPro" id="IPR036515">
    <property type="entry name" value="Transposase_17_sf"/>
</dbReference>
<organism evidence="2 3">
    <name type="scientific">Candidatus Endobugula sertula</name>
    <name type="common">Bugula neritina bacterial symbiont</name>
    <dbReference type="NCBI Taxonomy" id="62101"/>
    <lineage>
        <taxon>Bacteria</taxon>
        <taxon>Pseudomonadati</taxon>
        <taxon>Pseudomonadota</taxon>
        <taxon>Gammaproteobacteria</taxon>
        <taxon>Cellvibrionales</taxon>
        <taxon>Cellvibrionaceae</taxon>
        <taxon>Candidatus Endobugula</taxon>
    </lineage>
</organism>
<dbReference type="AlphaFoldDB" id="A0A1D2QNT9"/>
<dbReference type="GO" id="GO:0004803">
    <property type="term" value="F:transposase activity"/>
    <property type="evidence" value="ECO:0007669"/>
    <property type="project" value="InterPro"/>
</dbReference>
<sequence>MARLPRFCPAGLAQHIVQRGNNRSVCFASKEDFAAYAHWLDKYSTKFKVAIHAWVFMTNHVHLLATPSTDDGIQLMMQSLGRRYVQYFNFAYRRSGTLWEGRYKSSLVDTENYLLVCYRYIELNPVRATMVDDPADYSWSSYRCNALGVGSSLCTPHDNYLSLGKAEAERLYNYRELFKSRLDGPLVDDIRNALNKGLALGSGRFCDEVEVLYGQRVKPAKMGRPKKRNEEES</sequence>
<dbReference type="PANTHER" id="PTHR34322:SF2">
    <property type="entry name" value="TRANSPOSASE IS200-LIKE DOMAIN-CONTAINING PROTEIN"/>
    <property type="match status" value="1"/>
</dbReference>
<comment type="caution">
    <text evidence="2">The sequence shown here is derived from an EMBL/GenBank/DDBJ whole genome shotgun (WGS) entry which is preliminary data.</text>
</comment>
<dbReference type="SMART" id="SM01321">
    <property type="entry name" value="Y1_Tnp"/>
    <property type="match status" value="1"/>
</dbReference>
<dbReference type="Pfam" id="PF01797">
    <property type="entry name" value="Y1_Tnp"/>
    <property type="match status" value="1"/>
</dbReference>
<dbReference type="PANTHER" id="PTHR34322">
    <property type="entry name" value="TRANSPOSASE, Y1_TNP DOMAIN-CONTAINING"/>
    <property type="match status" value="1"/>
</dbReference>